<dbReference type="PANTHER" id="PTHR31915">
    <property type="entry name" value="SKICH DOMAIN-CONTAINING PROTEIN"/>
    <property type="match status" value="1"/>
</dbReference>
<feature type="coiled-coil region" evidence="2">
    <location>
        <begin position="242"/>
        <end position="328"/>
    </location>
</feature>
<evidence type="ECO:0000259" key="4">
    <source>
        <dbReference type="Pfam" id="PF17751"/>
    </source>
</evidence>
<evidence type="ECO:0000256" key="2">
    <source>
        <dbReference type="SAM" id="Coils"/>
    </source>
</evidence>
<comment type="caution">
    <text evidence="5">The sequence shown here is derived from an EMBL/GenBank/DDBJ whole genome shotgun (WGS) entry which is preliminary data.</text>
</comment>
<feature type="coiled-coil region" evidence="2">
    <location>
        <begin position="378"/>
        <end position="405"/>
    </location>
</feature>
<evidence type="ECO:0000256" key="1">
    <source>
        <dbReference type="ARBA" id="ARBA00023054"/>
    </source>
</evidence>
<feature type="region of interest" description="Disordered" evidence="3">
    <location>
        <begin position="553"/>
        <end position="579"/>
    </location>
</feature>
<evidence type="ECO:0000313" key="5">
    <source>
        <dbReference type="EMBL" id="CAB3367430.1"/>
    </source>
</evidence>
<evidence type="ECO:0000313" key="6">
    <source>
        <dbReference type="Proteomes" id="UP000494165"/>
    </source>
</evidence>
<reference evidence="5 6" key="1">
    <citation type="submission" date="2020-04" db="EMBL/GenBank/DDBJ databases">
        <authorList>
            <person name="Alioto T."/>
            <person name="Alioto T."/>
            <person name="Gomez Garrido J."/>
        </authorList>
    </citation>
    <scope>NUCLEOTIDE SEQUENCE [LARGE SCALE GENOMIC DNA]</scope>
</reference>
<dbReference type="Pfam" id="PF17751">
    <property type="entry name" value="SKICH"/>
    <property type="match status" value="1"/>
</dbReference>
<dbReference type="InterPro" id="IPR051002">
    <property type="entry name" value="UBA_autophagy_assoc_protein"/>
</dbReference>
<evidence type="ECO:0000256" key="3">
    <source>
        <dbReference type="SAM" id="MobiDB-lite"/>
    </source>
</evidence>
<gene>
    <name evidence="5" type="ORF">CLODIP_2_CD00338</name>
</gene>
<feature type="coiled-coil region" evidence="2">
    <location>
        <begin position="506"/>
        <end position="533"/>
    </location>
</feature>
<feature type="domain" description="SKICH" evidence="4">
    <location>
        <begin position="108"/>
        <end position="208"/>
    </location>
</feature>
<keyword evidence="6" id="KW-1185">Reference proteome</keyword>
<dbReference type="AlphaFoldDB" id="A0A8S1CGS2"/>
<accession>A0A8S1CGS2</accession>
<keyword evidence="1 2" id="KW-0175">Coiled coil</keyword>
<dbReference type="Proteomes" id="UP000494165">
    <property type="component" value="Unassembled WGS sequence"/>
</dbReference>
<dbReference type="OrthoDB" id="8197516at2759"/>
<feature type="coiled-coil region" evidence="2">
    <location>
        <begin position="434"/>
        <end position="468"/>
    </location>
</feature>
<name>A0A8S1CGS2_9INSE</name>
<sequence length="610" mass="69274">MLGANNQVTYGAPAKLLVIFTLNEKASEININKLIVNQFLETRMSDSKLFDHQLVGPNIPVMEAAAIVNLTPEDLEDDIDIVTTHFDMSPPTTDDERDSLSTSQYAMVVFRDILDSYPTDSDVRCKYELNSDLEVAEGDFVALYQCGWSQVSESILRHPALSPDNLSKRGGTVIFPADALPKDEQEYYQLCYVSANGSVCGASVPFSFRRPHEGELCTQDMSDSEMGMVVVRSRTAIAEEKLRRVDEQNEIVHRENERLEAELDKIKQKLISAHETIERLESLSKADSAEIKDLMKFKESAKQRDRHMLKLQAEIKELNESRNLVCNELQLCKQNSNTLNATIDTLNADKTRMAEMMRSYVQRSDCLQTELNLKMKIVPKLEQQISNLILKSESVKNENEHLTEKLRLQSQSASEREALLVEEIASLRNDLLKSERVKQDVELLREHRSKLEQQLQLTDESFRSLREEHSNLKKRETDLINQVLKLSQTLTEREPAMQTSQICYRCVNAETKVNKLEDQVTDLRLRLDQGAEEYKKVFIEKCKMEKRLLRSVAVKTSDSRGSSSSSSSKESSLSQDKNAGGGCRVCPMCDLTFPAGSSVLFTQHFESHLS</sequence>
<feature type="compositionally biased region" description="Low complexity" evidence="3">
    <location>
        <begin position="559"/>
        <end position="574"/>
    </location>
</feature>
<dbReference type="PANTHER" id="PTHR31915:SF6">
    <property type="entry name" value="SKICH DOMAIN-CONTAINING PROTEIN"/>
    <property type="match status" value="1"/>
</dbReference>
<organism evidence="5 6">
    <name type="scientific">Cloeon dipterum</name>
    <dbReference type="NCBI Taxonomy" id="197152"/>
    <lineage>
        <taxon>Eukaryota</taxon>
        <taxon>Metazoa</taxon>
        <taxon>Ecdysozoa</taxon>
        <taxon>Arthropoda</taxon>
        <taxon>Hexapoda</taxon>
        <taxon>Insecta</taxon>
        <taxon>Pterygota</taxon>
        <taxon>Palaeoptera</taxon>
        <taxon>Ephemeroptera</taxon>
        <taxon>Pisciforma</taxon>
        <taxon>Baetidae</taxon>
        <taxon>Cloeon</taxon>
    </lineage>
</organism>
<protein>
    <recommendedName>
        <fullName evidence="4">SKICH domain-containing protein</fullName>
    </recommendedName>
</protein>
<proteinExistence type="predicted"/>
<dbReference type="EMBL" id="CADEPI010000030">
    <property type="protein sequence ID" value="CAB3367430.1"/>
    <property type="molecule type" value="Genomic_DNA"/>
</dbReference>
<dbReference type="InterPro" id="IPR041611">
    <property type="entry name" value="SKICH"/>
</dbReference>
<dbReference type="Gene3D" id="2.60.40.2840">
    <property type="match status" value="1"/>
</dbReference>